<name>A0A8H5GQC1_9AGAR</name>
<dbReference type="AlphaFoldDB" id="A0A8H5GQC1"/>
<keyword evidence="2" id="KW-1185">Reference proteome</keyword>
<reference evidence="1 2" key="1">
    <citation type="journal article" date="2020" name="ISME J.">
        <title>Uncovering the hidden diversity of litter-decomposition mechanisms in mushroom-forming fungi.</title>
        <authorList>
            <person name="Floudas D."/>
            <person name="Bentzer J."/>
            <person name="Ahren D."/>
            <person name="Johansson T."/>
            <person name="Persson P."/>
            <person name="Tunlid A."/>
        </authorList>
    </citation>
    <scope>NUCLEOTIDE SEQUENCE [LARGE SCALE GENOMIC DNA]</scope>
    <source>
        <strain evidence="1 2">CBS 661.87</strain>
    </source>
</reference>
<comment type="caution">
    <text evidence="1">The sequence shown here is derived from an EMBL/GenBank/DDBJ whole genome shotgun (WGS) entry which is preliminary data.</text>
</comment>
<sequence length="86" mass="9655">MEMIAIELEEILEQVSVVQGREWRCHNAALELLVHEGVFDPLPRQPQDIWYTTMKFADDNPIDSSNGLVPTCATDGTHIKSAFDGL</sequence>
<organism evidence="1 2">
    <name type="scientific">Tricholomella constricta</name>
    <dbReference type="NCBI Taxonomy" id="117010"/>
    <lineage>
        <taxon>Eukaryota</taxon>
        <taxon>Fungi</taxon>
        <taxon>Dikarya</taxon>
        <taxon>Basidiomycota</taxon>
        <taxon>Agaricomycotina</taxon>
        <taxon>Agaricomycetes</taxon>
        <taxon>Agaricomycetidae</taxon>
        <taxon>Agaricales</taxon>
        <taxon>Tricholomatineae</taxon>
        <taxon>Lyophyllaceae</taxon>
        <taxon>Tricholomella</taxon>
    </lineage>
</organism>
<evidence type="ECO:0000313" key="1">
    <source>
        <dbReference type="EMBL" id="KAF5369102.1"/>
    </source>
</evidence>
<protein>
    <submittedName>
        <fullName evidence="1">Uncharacterized protein</fullName>
    </submittedName>
</protein>
<accession>A0A8H5GQC1</accession>
<gene>
    <name evidence="1" type="ORF">D9615_010440</name>
</gene>
<evidence type="ECO:0000313" key="2">
    <source>
        <dbReference type="Proteomes" id="UP000565441"/>
    </source>
</evidence>
<dbReference type="Proteomes" id="UP000565441">
    <property type="component" value="Unassembled WGS sequence"/>
</dbReference>
<dbReference type="EMBL" id="JAACJP010000057">
    <property type="protein sequence ID" value="KAF5369102.1"/>
    <property type="molecule type" value="Genomic_DNA"/>
</dbReference>
<proteinExistence type="predicted"/>
<dbReference type="OrthoDB" id="2679825at2759"/>